<keyword evidence="2" id="KW-1185">Reference proteome</keyword>
<name>A0A261FCJ2_9BIFI</name>
<evidence type="ECO:0000313" key="1">
    <source>
        <dbReference type="EMBL" id="OZG56834.1"/>
    </source>
</evidence>
<organism evidence="1 2">
    <name type="scientific">Aeriscardovia aeriphila</name>
    <dbReference type="NCBI Taxonomy" id="218139"/>
    <lineage>
        <taxon>Bacteria</taxon>
        <taxon>Bacillati</taxon>
        <taxon>Actinomycetota</taxon>
        <taxon>Actinomycetes</taxon>
        <taxon>Bifidobacteriales</taxon>
        <taxon>Bifidobacteriaceae</taxon>
        <taxon>Aeriscardovia</taxon>
    </lineage>
</organism>
<comment type="caution">
    <text evidence="1">The sequence shown here is derived from an EMBL/GenBank/DDBJ whole genome shotgun (WGS) entry which is preliminary data.</text>
</comment>
<dbReference type="RefSeq" id="WP_158520446.1">
    <property type="nucleotide sequence ID" value="NZ_JACBYZ010000001.1"/>
</dbReference>
<proteinExistence type="predicted"/>
<dbReference type="OrthoDB" id="3261089at2"/>
<accession>A0A261FCJ2</accession>
<sequence>MRYEHIEEYWTVDILTRYAREHEEELLTFTYPDGESFSSVFMDCDDADNSDDYPTDDPHYETYWELEYAVKTLFQEGPHTAHGWNLVFVNYHDMPSQVVNSQGKRIFPPSAAEQKKIAEMIEQENAANTADEETVPSHFFYNHEEEDYTTDILFSYSHAHLDYQLTFEYATGEKYRCTYLTSYDSQTTDDNDYYELVYQVDDVISLGPHAFGDDPKKLFITVNYMDMPQQVTSQTGRVLFPISSDRHGEGLNIPDYSNERHDIPRNVSIFNGDEKTAQYMINEKAGYGTRLSRTRELASYPQYVGMWVNQHTCGKRLSHQGIIHYSDQGTWIVPAEPLNPVILDRMP</sequence>
<gene>
    <name evidence="1" type="ORF">AEAE_0143</name>
</gene>
<reference evidence="1 2" key="1">
    <citation type="journal article" date="2017" name="BMC Genomics">
        <title>Comparative genomic and phylogenomic analyses of the Bifidobacteriaceae family.</title>
        <authorList>
            <person name="Lugli G.A."/>
            <person name="Milani C."/>
            <person name="Turroni F."/>
            <person name="Duranti S."/>
            <person name="Mancabelli L."/>
            <person name="Mangifesta M."/>
            <person name="Ferrario C."/>
            <person name="Modesto M."/>
            <person name="Mattarelli P."/>
            <person name="Jiri K."/>
            <person name="van Sinderen D."/>
            <person name="Ventura M."/>
        </authorList>
    </citation>
    <scope>NUCLEOTIDE SEQUENCE [LARGE SCALE GENOMIC DNA]</scope>
    <source>
        <strain evidence="1 2">LMG 21773</strain>
    </source>
</reference>
<protein>
    <submittedName>
        <fullName evidence="1">Transposase</fullName>
    </submittedName>
</protein>
<dbReference type="AlphaFoldDB" id="A0A261FCJ2"/>
<dbReference type="EMBL" id="MWWU01000001">
    <property type="protein sequence ID" value="OZG56834.1"/>
    <property type="molecule type" value="Genomic_DNA"/>
</dbReference>
<evidence type="ECO:0000313" key="2">
    <source>
        <dbReference type="Proteomes" id="UP000228976"/>
    </source>
</evidence>
<dbReference type="Proteomes" id="UP000228976">
    <property type="component" value="Unassembled WGS sequence"/>
</dbReference>